<evidence type="ECO:0000313" key="2">
    <source>
        <dbReference type="Proteomes" id="UP001217089"/>
    </source>
</evidence>
<evidence type="ECO:0000313" key="1">
    <source>
        <dbReference type="EMBL" id="KAJ8319334.1"/>
    </source>
</evidence>
<dbReference type="SMART" id="SM00320">
    <property type="entry name" value="WD40"/>
    <property type="match status" value="4"/>
</dbReference>
<keyword evidence="2" id="KW-1185">Reference proteome</keyword>
<dbReference type="Proteomes" id="UP001217089">
    <property type="component" value="Unassembled WGS sequence"/>
</dbReference>
<dbReference type="InterPro" id="IPR036322">
    <property type="entry name" value="WD40_repeat_dom_sf"/>
</dbReference>
<dbReference type="EMBL" id="JARBDR010000214">
    <property type="protein sequence ID" value="KAJ8319334.1"/>
    <property type="molecule type" value="Genomic_DNA"/>
</dbReference>
<dbReference type="PANTHER" id="PTHR47822:SF3">
    <property type="entry name" value="ANAPHASE-PROMOTING COMPLEX SUBUNIT 4-LIKE WD40 DOMAIN-CONTAINING PROTEIN"/>
    <property type="match status" value="1"/>
</dbReference>
<name>A0ABQ9FPW7_TEGGR</name>
<dbReference type="SUPFAM" id="SSF50978">
    <property type="entry name" value="WD40 repeat-like"/>
    <property type="match status" value="1"/>
</dbReference>
<dbReference type="Gene3D" id="2.130.10.10">
    <property type="entry name" value="YVTN repeat-like/Quinoprotein amine dehydrogenase"/>
    <property type="match status" value="2"/>
</dbReference>
<gene>
    <name evidence="1" type="ORF">KUTeg_004425</name>
</gene>
<comment type="caution">
    <text evidence="1">The sequence shown here is derived from an EMBL/GenBank/DDBJ whole genome shotgun (WGS) entry which is preliminary data.</text>
</comment>
<sequence length="379" mass="42753">MPFHLLKIGGFLWAILHHPRINYRVELPDKFTNLKIINQHKLDQTYGMVMSLQYSFAQSISDVILAVGFENSAIRFYEGLTGNFIREVRKPRYGGEMHIMCLRFHPHEGKNHLLYASTAHGRIYCIDIRDPEITDINEERNNKVCLCSFFTEENNAILNMDFTDRGIDLITCGSDLIVRKYNALTNQLESCWKESTQTQNPEDYAISSTRLFAIKCHPLNPEIFLTGGWDNLVKICNINNTIDAVKRVIHGVKIAGEGIDIKGNEKTNQALILTACDRAKDALQIWDYSSLDLVTTVPFDYSSAEHNGAYLLTAQFCDNNVVIAGGKGTNSMQAIDYKEKKVIGEIKFKQPVYCLDSVFGGRHFAVGSKDGSFVCGELC</sequence>
<dbReference type="PANTHER" id="PTHR47822">
    <property type="entry name" value="CARBOHYDRATE BINDING DOMAIN CONTAINING PROTEIN"/>
    <property type="match status" value="1"/>
</dbReference>
<protein>
    <submittedName>
        <fullName evidence="1">Uncharacterized protein</fullName>
    </submittedName>
</protein>
<dbReference type="InterPro" id="IPR001680">
    <property type="entry name" value="WD40_rpt"/>
</dbReference>
<reference evidence="1 2" key="1">
    <citation type="submission" date="2022-12" db="EMBL/GenBank/DDBJ databases">
        <title>Chromosome-level genome of Tegillarca granosa.</title>
        <authorList>
            <person name="Kim J."/>
        </authorList>
    </citation>
    <scope>NUCLEOTIDE SEQUENCE [LARGE SCALE GENOMIC DNA]</scope>
    <source>
        <strain evidence="1">Teg-2019</strain>
        <tissue evidence="1">Adductor muscle</tissue>
    </source>
</reference>
<accession>A0ABQ9FPW7</accession>
<dbReference type="InterPro" id="IPR015943">
    <property type="entry name" value="WD40/YVTN_repeat-like_dom_sf"/>
</dbReference>
<organism evidence="1 2">
    <name type="scientific">Tegillarca granosa</name>
    <name type="common">Malaysian cockle</name>
    <name type="synonym">Anadara granosa</name>
    <dbReference type="NCBI Taxonomy" id="220873"/>
    <lineage>
        <taxon>Eukaryota</taxon>
        <taxon>Metazoa</taxon>
        <taxon>Spiralia</taxon>
        <taxon>Lophotrochozoa</taxon>
        <taxon>Mollusca</taxon>
        <taxon>Bivalvia</taxon>
        <taxon>Autobranchia</taxon>
        <taxon>Pteriomorphia</taxon>
        <taxon>Arcoida</taxon>
        <taxon>Arcoidea</taxon>
        <taxon>Arcidae</taxon>
        <taxon>Tegillarca</taxon>
    </lineage>
</organism>
<proteinExistence type="predicted"/>